<keyword evidence="2" id="KW-0812">Transmembrane</keyword>
<feature type="domain" description="TmcB/TmcC TPR repeats" evidence="3">
    <location>
        <begin position="449"/>
        <end position="564"/>
    </location>
</feature>
<gene>
    <name evidence="4" type="ORF">PAPYR_12713</name>
</gene>
<feature type="region of interest" description="Disordered" evidence="1">
    <location>
        <begin position="561"/>
        <end position="603"/>
    </location>
</feature>
<name>A0ABQ8U563_9EUKA</name>
<comment type="caution">
    <text evidence="4">The sequence shown here is derived from an EMBL/GenBank/DDBJ whole genome shotgun (WGS) entry which is preliminary data.</text>
</comment>
<dbReference type="PANTHER" id="PTHR31600:SF2">
    <property type="entry name" value="GAMETE ENRICHED GENE 10 PROTEIN-RELATED"/>
    <property type="match status" value="1"/>
</dbReference>
<evidence type="ECO:0000259" key="3">
    <source>
        <dbReference type="Pfam" id="PF25474"/>
    </source>
</evidence>
<feature type="transmembrane region" description="Helical" evidence="2">
    <location>
        <begin position="147"/>
        <end position="172"/>
    </location>
</feature>
<feature type="transmembrane region" description="Helical" evidence="2">
    <location>
        <begin position="57"/>
        <end position="85"/>
    </location>
</feature>
<sequence length="883" mass="97094">MKADNALPRIKWVIFVAQSIQLFLTLATIPPNPVTSSDYVKIPLSLLDFSFALQAPVYLYATFGVCAVFVLLSVIDAFFVGIIFQKEDNTILWPLKFLRVAVLYIVSFGFIPIMGTFLEMLDCRYTKGPVVYHDIFPDILCWGYPHAIPSVVAIIMICIFLPSCCATSLLVFGRGGFDGRSRGRFDLFVIVGKALMTFSNRLTTDRVTQRSVINCTTLALFTGVAFFYMPYYRRQANAMSSPLVVLVVYRRYSRLMAVPWPTLRRLLKENPFRPDRLLAPKPVPLADLASPSLGAPGAAGPPQLTSVPSGLSDPGTDHTTGTATNAPPVLATALLYLRLPGLTPVEAVTARWRWSMGVEWSTRFLRWKDTAKDPRLVSYAEAIYSKGLAKFPESHGLLLDYADFLQVFQKNAMGTIVVTRKVTNLPHSSFDTRFMVYAYERDFETQASTSDIGSRSAHVMSMLTYRRHMRQAQMNHKRAKRRVAQIWAYLMRPSSDVGMLPSMLEGAVKFANFALETYSALSHSFPNSIPLLRGYGALLQDLYGETDLADSLLNRADMLEEEKNEGDMPDTASDNQSMGTRGMGGGSSIQTSKKGSDAGSAKIGGQSLMTENDTLSIAQNSVISFLANRHTAASAEGGEDLDEGGTPGAGRLSSLLKLYGWLFFFLHLLTLAGLAICMYLQSDSIQMVSDAGFAVRATSNASVLVEQLSYYAREVLQLAFESSQPPLNLPTALDANITYPRVVLSAASLLRFKFLVGRAKAAVTALNDRLLKWGAWGDFGVPWATWPVAVVQPVVTKGSVTALVPESMSLFTLTFNFLGRCRRLSQLSPEDLNEDPVLADLVYMVINGPNQLGPTLVNMSIYSSTATSSADFLMVCRSCVCCE</sequence>
<dbReference type="EMBL" id="JAPMOS010000343">
    <property type="protein sequence ID" value="KAJ4452956.1"/>
    <property type="molecule type" value="Genomic_DNA"/>
</dbReference>
<dbReference type="Proteomes" id="UP001141327">
    <property type="component" value="Unassembled WGS sequence"/>
</dbReference>
<dbReference type="PANTHER" id="PTHR31600">
    <property type="entry name" value="TINY MACROCYSTS PROTEIN B-RELATED"/>
    <property type="match status" value="1"/>
</dbReference>
<dbReference type="InterPro" id="IPR052994">
    <property type="entry name" value="Tiny_macrocysts_regulators"/>
</dbReference>
<accession>A0ABQ8U563</accession>
<reference evidence="4" key="1">
    <citation type="journal article" date="2022" name="bioRxiv">
        <title>Genomics of Preaxostyla Flagellates Illuminates Evolutionary Transitions and the Path Towards Mitochondrial Loss.</title>
        <authorList>
            <person name="Novak L.V.F."/>
            <person name="Treitli S.C."/>
            <person name="Pyrih J."/>
            <person name="Halakuc P."/>
            <person name="Pipaliya S.V."/>
            <person name="Vacek V."/>
            <person name="Brzon O."/>
            <person name="Soukal P."/>
            <person name="Eme L."/>
            <person name="Dacks J.B."/>
            <person name="Karnkowska A."/>
            <person name="Elias M."/>
            <person name="Hampl V."/>
        </authorList>
    </citation>
    <scope>NUCLEOTIDE SEQUENCE</scope>
    <source>
        <strain evidence="4">RCP-MX</strain>
    </source>
</reference>
<protein>
    <recommendedName>
        <fullName evidence="3">TmcB/TmcC TPR repeats domain-containing protein</fullName>
    </recommendedName>
</protein>
<feature type="transmembrane region" description="Helical" evidence="2">
    <location>
        <begin position="211"/>
        <end position="231"/>
    </location>
</feature>
<keyword evidence="5" id="KW-1185">Reference proteome</keyword>
<dbReference type="Pfam" id="PF25474">
    <property type="entry name" value="TPR_TmcB"/>
    <property type="match status" value="1"/>
</dbReference>
<evidence type="ECO:0000256" key="2">
    <source>
        <dbReference type="SAM" id="Phobius"/>
    </source>
</evidence>
<evidence type="ECO:0000256" key="1">
    <source>
        <dbReference type="SAM" id="MobiDB-lite"/>
    </source>
</evidence>
<evidence type="ECO:0000313" key="4">
    <source>
        <dbReference type="EMBL" id="KAJ4452956.1"/>
    </source>
</evidence>
<feature type="region of interest" description="Disordered" evidence="1">
    <location>
        <begin position="297"/>
        <end position="324"/>
    </location>
</feature>
<keyword evidence="2" id="KW-0472">Membrane</keyword>
<organism evidence="4 5">
    <name type="scientific">Paratrimastix pyriformis</name>
    <dbReference type="NCBI Taxonomy" id="342808"/>
    <lineage>
        <taxon>Eukaryota</taxon>
        <taxon>Metamonada</taxon>
        <taxon>Preaxostyla</taxon>
        <taxon>Paratrimastigidae</taxon>
        <taxon>Paratrimastix</taxon>
    </lineage>
</organism>
<feature type="transmembrane region" description="Helical" evidence="2">
    <location>
        <begin position="658"/>
        <end position="680"/>
    </location>
</feature>
<feature type="transmembrane region" description="Helical" evidence="2">
    <location>
        <begin position="12"/>
        <end position="29"/>
    </location>
</feature>
<feature type="transmembrane region" description="Helical" evidence="2">
    <location>
        <begin position="97"/>
        <end position="118"/>
    </location>
</feature>
<proteinExistence type="predicted"/>
<dbReference type="InterPro" id="IPR057352">
    <property type="entry name" value="TPR_TmcB/C"/>
</dbReference>
<keyword evidence="2" id="KW-1133">Transmembrane helix</keyword>
<evidence type="ECO:0000313" key="5">
    <source>
        <dbReference type="Proteomes" id="UP001141327"/>
    </source>
</evidence>